<gene>
    <name evidence="2" type="ORF">KC01_LOCUS4784</name>
</gene>
<evidence type="ECO:0000313" key="2">
    <source>
        <dbReference type="EMBL" id="CAL1572778.1"/>
    </source>
</evidence>
<feature type="compositionally biased region" description="Polar residues" evidence="1">
    <location>
        <begin position="50"/>
        <end position="66"/>
    </location>
</feature>
<protein>
    <submittedName>
        <fullName evidence="2">Uncharacterized protein</fullName>
    </submittedName>
</protein>
<keyword evidence="3" id="KW-1185">Reference proteome</keyword>
<sequence length="73" mass="7992">MVDEIGKANSSEPINEEPVRKAPRESPAAASSKLGSIFEEILEEREVETRATTSSSAVSEVQNYLSEPTILRE</sequence>
<evidence type="ECO:0000256" key="1">
    <source>
        <dbReference type="SAM" id="MobiDB-lite"/>
    </source>
</evidence>
<accession>A0AAV2J7G4</accession>
<evidence type="ECO:0000313" key="3">
    <source>
        <dbReference type="Proteomes" id="UP001497482"/>
    </source>
</evidence>
<dbReference type="EMBL" id="OZ035833">
    <property type="protein sequence ID" value="CAL1572778.1"/>
    <property type="molecule type" value="Genomic_DNA"/>
</dbReference>
<dbReference type="AlphaFoldDB" id="A0AAV2J7G4"/>
<proteinExistence type="predicted"/>
<dbReference type="Proteomes" id="UP001497482">
    <property type="component" value="Chromosome 11"/>
</dbReference>
<reference evidence="2 3" key="1">
    <citation type="submission" date="2024-04" db="EMBL/GenBank/DDBJ databases">
        <authorList>
            <person name="Waldvogel A.-M."/>
            <person name="Schoenle A."/>
        </authorList>
    </citation>
    <scope>NUCLEOTIDE SEQUENCE [LARGE SCALE GENOMIC DNA]</scope>
</reference>
<feature type="region of interest" description="Disordered" evidence="1">
    <location>
        <begin position="1"/>
        <end position="34"/>
    </location>
</feature>
<organism evidence="2 3">
    <name type="scientific">Knipowitschia caucasica</name>
    <name type="common">Caucasian dwarf goby</name>
    <name type="synonym">Pomatoschistus caucasicus</name>
    <dbReference type="NCBI Taxonomy" id="637954"/>
    <lineage>
        <taxon>Eukaryota</taxon>
        <taxon>Metazoa</taxon>
        <taxon>Chordata</taxon>
        <taxon>Craniata</taxon>
        <taxon>Vertebrata</taxon>
        <taxon>Euteleostomi</taxon>
        <taxon>Actinopterygii</taxon>
        <taxon>Neopterygii</taxon>
        <taxon>Teleostei</taxon>
        <taxon>Neoteleostei</taxon>
        <taxon>Acanthomorphata</taxon>
        <taxon>Gobiaria</taxon>
        <taxon>Gobiiformes</taxon>
        <taxon>Gobioidei</taxon>
        <taxon>Gobiidae</taxon>
        <taxon>Gobiinae</taxon>
        <taxon>Knipowitschia</taxon>
    </lineage>
</organism>
<name>A0AAV2J7G4_KNICA</name>
<feature type="region of interest" description="Disordered" evidence="1">
    <location>
        <begin position="48"/>
        <end position="73"/>
    </location>
</feature>